<name>A0A024E6Z0_9PSED</name>
<dbReference type="OrthoDB" id="6994083at2"/>
<dbReference type="AlphaFoldDB" id="A0A024E6Z0"/>
<feature type="region of interest" description="Disordered" evidence="1">
    <location>
        <begin position="1"/>
        <end position="22"/>
    </location>
</feature>
<dbReference type="Pfam" id="PF19619">
    <property type="entry name" value="DUF6124"/>
    <property type="match status" value="1"/>
</dbReference>
<feature type="compositionally biased region" description="Polar residues" evidence="1">
    <location>
        <begin position="12"/>
        <end position="21"/>
    </location>
</feature>
<dbReference type="HOGENOM" id="CLU_135627_1_0_6"/>
<accession>A0A024E6Z0</accession>
<dbReference type="GeneID" id="46433414"/>
<evidence type="ECO:0000313" key="3">
    <source>
        <dbReference type="Proteomes" id="UP000026913"/>
    </source>
</evidence>
<evidence type="ECO:0000313" key="2">
    <source>
        <dbReference type="EMBL" id="AHZ68320.1"/>
    </source>
</evidence>
<dbReference type="Proteomes" id="UP000026913">
    <property type="component" value="Chromosome"/>
</dbReference>
<proteinExistence type="predicted"/>
<dbReference type="RefSeq" id="WP_010458773.1">
    <property type="nucleotide sequence ID" value="NZ_CP005960.1"/>
</dbReference>
<protein>
    <recommendedName>
        <fullName evidence="4">DUF3077 domain-containing protein</fullName>
    </recommendedName>
</protein>
<sequence length="112" mass="12148">MTLPRNDLSDMQMDTTLTSPKGNAAAQKALDYYLKPTVSEAVVEERFFDVNPAVSGEEALVHASDLLRCAAATAYESASNLHGASRDLAFSTVHMIDMAKAMIDRSLQGQRV</sequence>
<evidence type="ECO:0008006" key="4">
    <source>
        <dbReference type="Google" id="ProtNLM"/>
    </source>
</evidence>
<evidence type="ECO:0000256" key="1">
    <source>
        <dbReference type="SAM" id="MobiDB-lite"/>
    </source>
</evidence>
<gene>
    <name evidence="2" type="ORF">OU5_1241</name>
</gene>
<dbReference type="EMBL" id="CP005960">
    <property type="protein sequence ID" value="AHZ68320.1"/>
    <property type="molecule type" value="Genomic_DNA"/>
</dbReference>
<reference evidence="2 3" key="1">
    <citation type="journal article" date="2012" name="J. Bacteriol.">
        <title>Genome sequence of cold-adapted Pseudomonas mandelii strain JR-1.</title>
        <authorList>
            <person name="Jang S.H."/>
            <person name="Kim J."/>
            <person name="Kim J."/>
            <person name="Hong S."/>
            <person name="Lee C."/>
        </authorList>
    </citation>
    <scope>NUCLEOTIDE SEQUENCE [LARGE SCALE GENOMIC DNA]</scope>
    <source>
        <strain evidence="2 3">JR-1</strain>
    </source>
</reference>
<dbReference type="KEGG" id="pman:OU5_1241"/>
<organism evidence="2 3">
    <name type="scientific">Pseudomonas mandelii JR-1</name>
    <dbReference type="NCBI Taxonomy" id="1147786"/>
    <lineage>
        <taxon>Bacteria</taxon>
        <taxon>Pseudomonadati</taxon>
        <taxon>Pseudomonadota</taxon>
        <taxon>Gammaproteobacteria</taxon>
        <taxon>Pseudomonadales</taxon>
        <taxon>Pseudomonadaceae</taxon>
        <taxon>Pseudomonas</taxon>
    </lineage>
</organism>